<dbReference type="OrthoDB" id="124397at2759"/>
<dbReference type="EMBL" id="HG316459">
    <property type="protein sequence ID" value="CDF90258.1"/>
    <property type="molecule type" value="Genomic_DNA"/>
</dbReference>
<dbReference type="Proteomes" id="UP000019375">
    <property type="component" value="Unassembled WGS sequence"/>
</dbReference>
<keyword evidence="3" id="KW-0256">Endoplasmic reticulum</keyword>
<name>A0A8J2T7E1_ZYGB2</name>
<accession>A0A8J2T7E1</accession>
<reference evidence="5" key="1">
    <citation type="journal article" date="2013" name="Genome Announc.">
        <title>Genome sequence of the food spoilage yeast Zygosaccharomyces bailii CLIB 213(T).</title>
        <authorList>
            <person name="Galeote V."/>
            <person name="Bigey F."/>
            <person name="Devillers H."/>
            <person name="Neuveglise C."/>
            <person name="Dequin S."/>
        </authorList>
    </citation>
    <scope>NUCLEOTIDE SEQUENCE [LARGE SCALE GENOMIC DNA]</scope>
    <source>
        <strain evidence="5">CLIB 213 / ATCC 58445 / CBS 680 / CCRC 21525 / NBRC 1098 / NCYC 1416 / NRRL Y-2227</strain>
    </source>
</reference>
<comment type="similarity">
    <text evidence="3">Belongs to the EMC2 family.</text>
</comment>
<gene>
    <name evidence="4" type="ORF">BN860_04390g</name>
</gene>
<organism evidence="4 5">
    <name type="scientific">Zygosaccharomyces bailii (strain CLIB 213 / ATCC 58445 / CBS 680 / BCRC 21525 / NBRC 1098 / NCYC 1416 / NRRL Y-2227)</name>
    <dbReference type="NCBI Taxonomy" id="1333698"/>
    <lineage>
        <taxon>Eukaryota</taxon>
        <taxon>Fungi</taxon>
        <taxon>Dikarya</taxon>
        <taxon>Ascomycota</taxon>
        <taxon>Saccharomycotina</taxon>
        <taxon>Saccharomycetes</taxon>
        <taxon>Saccharomycetales</taxon>
        <taxon>Saccharomycetaceae</taxon>
        <taxon>Zygosaccharomyces</taxon>
    </lineage>
</organism>
<dbReference type="SUPFAM" id="SSF48452">
    <property type="entry name" value="TPR-like"/>
    <property type="match status" value="1"/>
</dbReference>
<dbReference type="InterPro" id="IPR011990">
    <property type="entry name" value="TPR-like_helical_dom_sf"/>
</dbReference>
<comment type="subcellular location">
    <subcellularLocation>
        <location evidence="3">Endoplasmic reticulum membrane</location>
        <topology evidence="3">Peripheral membrane protein</topology>
        <orientation evidence="3">Cytoplasmic side</orientation>
    </subcellularLocation>
</comment>
<dbReference type="Gene3D" id="1.25.40.10">
    <property type="entry name" value="Tetratricopeptide repeat domain"/>
    <property type="match status" value="1"/>
</dbReference>
<evidence type="ECO:0000313" key="5">
    <source>
        <dbReference type="Proteomes" id="UP000019375"/>
    </source>
</evidence>
<protein>
    <recommendedName>
        <fullName evidence="3">ER membrane protein complex subunit 2</fullName>
    </recommendedName>
</protein>
<dbReference type="InterPro" id="IPR019734">
    <property type="entry name" value="TPR_rpt"/>
</dbReference>
<feature type="repeat" description="TPR" evidence="2">
    <location>
        <begin position="159"/>
        <end position="192"/>
    </location>
</feature>
<evidence type="ECO:0000256" key="3">
    <source>
        <dbReference type="RuleBase" id="RU367091"/>
    </source>
</evidence>
<dbReference type="InterPro" id="IPR039856">
    <property type="entry name" value="EMC2-like"/>
</dbReference>
<dbReference type="GO" id="GO:0072546">
    <property type="term" value="C:EMC complex"/>
    <property type="evidence" value="ECO:0007669"/>
    <property type="project" value="UniProtKB-UniRule"/>
</dbReference>
<dbReference type="AlphaFoldDB" id="A0A8J2T7E1"/>
<keyword evidence="1 2" id="KW-0802">TPR repeat</keyword>
<comment type="subunit">
    <text evidence="3">Component of the ER membrane protein complex (EMC).</text>
</comment>
<dbReference type="PANTHER" id="PTHR12760">
    <property type="entry name" value="TETRATRICOPEPTIDE REPEAT PROTEIN"/>
    <property type="match status" value="1"/>
</dbReference>
<dbReference type="PROSITE" id="PS50005">
    <property type="entry name" value="TPR"/>
    <property type="match status" value="1"/>
</dbReference>
<proteinExistence type="inferred from homology"/>
<sequence>MEATRGKFLAIMSSRIYTQFDPEELRELYDGCKRYMKLRDPGLSQDNYLSLMEMLFYVGVYLCDDVESQVLYNTFRDKFGEDSPRLYAMKATLLQINEGDAAAVKFIESLTKERLEIDTDTVSYLLLQKKLLAIERREHDQEWLLRQVLSLIEKFPIDPELWSVAGNTYFELGQFERAAYCLEEVICVTPFNYPAFGRLAEILYYKALRVDKPAAKARTTLQQALNNALRSVELSESYLKGWSLVAATSQKLEGKKKLLTLAKSRLEQIAQTSNPRNKATAEVILKNI</sequence>
<keyword evidence="3" id="KW-0472">Membrane</keyword>
<keyword evidence="5" id="KW-1185">Reference proteome</keyword>
<evidence type="ECO:0000256" key="1">
    <source>
        <dbReference type="ARBA" id="ARBA00022803"/>
    </source>
</evidence>
<evidence type="ECO:0000313" key="4">
    <source>
        <dbReference type="EMBL" id="CDF90258.1"/>
    </source>
</evidence>
<comment type="function">
    <text evidence="3">Part of the endoplasmic reticulum membrane protein complex (EMC) that enables the energy-independent insertion into endoplasmic reticulum membranes of newly synthesized membrane proteins.</text>
</comment>
<evidence type="ECO:0000256" key="2">
    <source>
        <dbReference type="PROSITE-ProRule" id="PRU00339"/>
    </source>
</evidence>